<name>A0A1I6G5C4_9MICO</name>
<gene>
    <name evidence="2" type="ORF">SAMN04488591_0773</name>
</gene>
<dbReference type="Gene3D" id="3.20.20.80">
    <property type="entry name" value="Glycosidases"/>
    <property type="match status" value="1"/>
</dbReference>
<dbReference type="Proteomes" id="UP000198877">
    <property type="component" value="Unassembled WGS sequence"/>
</dbReference>
<evidence type="ECO:0000313" key="2">
    <source>
        <dbReference type="EMBL" id="SFR37362.1"/>
    </source>
</evidence>
<evidence type="ECO:0000313" key="3">
    <source>
        <dbReference type="Proteomes" id="UP000198877"/>
    </source>
</evidence>
<dbReference type="InterPro" id="IPR006311">
    <property type="entry name" value="TAT_signal"/>
</dbReference>
<feature type="chain" id="PRO_5038463839" evidence="1">
    <location>
        <begin position="41"/>
        <end position="572"/>
    </location>
</feature>
<accession>A0A1I6G5C4</accession>
<reference evidence="3" key="1">
    <citation type="submission" date="2016-10" db="EMBL/GenBank/DDBJ databases">
        <authorList>
            <person name="Varghese N."/>
            <person name="Submissions S."/>
        </authorList>
    </citation>
    <scope>NUCLEOTIDE SEQUENCE [LARGE SCALE GENOMIC DNA]</scope>
    <source>
        <strain evidence="3">CL127</strain>
    </source>
</reference>
<dbReference type="RefSeq" id="WP_175491179.1">
    <property type="nucleotide sequence ID" value="NZ_FNGQ01000001.1"/>
</dbReference>
<keyword evidence="1" id="KW-0732">Signal</keyword>
<protein>
    <submittedName>
        <fullName evidence="2">Tat (Twin-arginine translocation) pathway signal sequence</fullName>
    </submittedName>
</protein>
<proteinExistence type="predicted"/>
<dbReference type="NCBIfam" id="TIGR01409">
    <property type="entry name" value="TAT_signal_seq"/>
    <property type="match status" value="1"/>
</dbReference>
<dbReference type="PROSITE" id="PS51318">
    <property type="entry name" value="TAT"/>
    <property type="match status" value="1"/>
</dbReference>
<dbReference type="AlphaFoldDB" id="A0A1I6G5C4"/>
<feature type="signal peptide" evidence="1">
    <location>
        <begin position="1"/>
        <end position="40"/>
    </location>
</feature>
<sequence>MPVPTLGSVGVSRRTVLKAAAAAAASAGAALGLPSIAATAARSNVRFEPTLVGAIRWDAWVGGDWHVGATVNRTLSPQEYQFRLPFYAQITVPDRMLVEQNFDAEVSGEAPSGWTVSSAAGTSVAVEDAMDHPGKNVHLHDESGTSPASMTHAFASQSRAVTVKWDWKETVAGRWGRALLIGGSTAVVDIATTTDAAGKHLVMRSPDGTWKVLQDITDDTWYSLKVIADPAPPQASPWVDVYVNGTRRISKAPLLASTRRFDNLTLRTNETLTSDLYVDNVSVAITESVNANGATQAIMDQEIQYAASAGIDYWAFVYYPQEPLSRARNLYLSSAHKNDVNWCALLDGNFTGAFDANLAILAPHFAEPNYQKVLGGRPLLYFLTGADAAKVAKVRTKAAELGVPNPYIVVMAWTAESAATLKATVGADAVSRYATGGGNGATYDSVAATETELWTDYASAAEEVVPTVSTGWDNRPRYDYPVSWIGDYTSLQNNWEQQATPGEIATHLAGAIRWGNTHPTDTPANTVLIYAWNEFDEGGWICPTLHELRDSGRPLRLDAIAGVSRTGLAKPQ</sequence>
<dbReference type="InterPro" id="IPR019546">
    <property type="entry name" value="TAT_signal_bac_arc"/>
</dbReference>
<dbReference type="EMBL" id="FOYR01000001">
    <property type="protein sequence ID" value="SFR37362.1"/>
    <property type="molecule type" value="Genomic_DNA"/>
</dbReference>
<organism evidence="2 3">
    <name type="scientific">Microbacterium azadirachtae</name>
    <dbReference type="NCBI Taxonomy" id="582680"/>
    <lineage>
        <taxon>Bacteria</taxon>
        <taxon>Bacillati</taxon>
        <taxon>Actinomycetota</taxon>
        <taxon>Actinomycetes</taxon>
        <taxon>Micrococcales</taxon>
        <taxon>Microbacteriaceae</taxon>
        <taxon>Microbacterium</taxon>
    </lineage>
</organism>
<evidence type="ECO:0000256" key="1">
    <source>
        <dbReference type="SAM" id="SignalP"/>
    </source>
</evidence>